<reference evidence="1 2" key="1">
    <citation type="submission" date="2018-09" db="EMBL/GenBank/DDBJ databases">
        <authorList>
            <person name="Wang X."/>
            <person name="Du Z."/>
        </authorList>
    </citation>
    <scope>NUCLEOTIDE SEQUENCE [LARGE SCALE GENOMIC DNA]</scope>
    <source>
        <strain evidence="1 2">N3</strain>
    </source>
</reference>
<comment type="caution">
    <text evidence="1">The sequence shown here is derived from an EMBL/GenBank/DDBJ whole genome shotgun (WGS) entry which is preliminary data.</text>
</comment>
<evidence type="ECO:0000313" key="2">
    <source>
        <dbReference type="Proteomes" id="UP000283522"/>
    </source>
</evidence>
<dbReference type="EMBL" id="QXML01000017">
    <property type="protein sequence ID" value="RIW12098.1"/>
    <property type="molecule type" value="Genomic_DNA"/>
</dbReference>
<proteinExistence type="predicted"/>
<evidence type="ECO:0000313" key="1">
    <source>
        <dbReference type="EMBL" id="RIW12098.1"/>
    </source>
</evidence>
<protein>
    <submittedName>
        <fullName evidence="1">Uncharacterized protein</fullName>
    </submittedName>
</protein>
<keyword evidence="2" id="KW-1185">Reference proteome</keyword>
<name>A0A418PLE0_9BACT</name>
<accession>A0A418PLE0</accession>
<sequence length="72" mass="8410">MGFRFFFTSTFIPINYNSARVELDRISNEKSKSDFLQLDMLEKVDSREIELEKWPDQTGQESVVLPFESADS</sequence>
<gene>
    <name evidence="1" type="ORF">D0X99_19790</name>
</gene>
<dbReference type="AlphaFoldDB" id="A0A418PLE0"/>
<organism evidence="1 2">
    <name type="scientific">Algoriphagus lacus</name>
    <dbReference type="NCBI Taxonomy" id="2056311"/>
    <lineage>
        <taxon>Bacteria</taxon>
        <taxon>Pseudomonadati</taxon>
        <taxon>Bacteroidota</taxon>
        <taxon>Cytophagia</taxon>
        <taxon>Cytophagales</taxon>
        <taxon>Cyclobacteriaceae</taxon>
        <taxon>Algoriphagus</taxon>
    </lineage>
</organism>
<dbReference type="Proteomes" id="UP000283522">
    <property type="component" value="Unassembled WGS sequence"/>
</dbReference>